<keyword evidence="1" id="KW-0479">Metal-binding</keyword>
<dbReference type="OrthoDB" id="5470953at2"/>
<dbReference type="Pfam" id="PF13202">
    <property type="entry name" value="EF-hand_5"/>
    <property type="match status" value="2"/>
</dbReference>
<dbReference type="EMBL" id="QFVT01000010">
    <property type="protein sequence ID" value="PYC46807.1"/>
    <property type="molecule type" value="Genomic_DNA"/>
</dbReference>
<name>A0A2V4NKQ4_9RHOB</name>
<proteinExistence type="predicted"/>
<dbReference type="SMART" id="SM00054">
    <property type="entry name" value="EFh"/>
    <property type="match status" value="2"/>
</dbReference>
<dbReference type="Proteomes" id="UP000248012">
    <property type="component" value="Unassembled WGS sequence"/>
</dbReference>
<dbReference type="PROSITE" id="PS00018">
    <property type="entry name" value="EF_HAND_1"/>
    <property type="match status" value="2"/>
</dbReference>
<keyword evidence="6" id="KW-1185">Reference proteome</keyword>
<dbReference type="AlphaFoldDB" id="A0A2V4NKQ4"/>
<feature type="domain" description="EF-hand" evidence="4">
    <location>
        <begin position="67"/>
        <end position="102"/>
    </location>
</feature>
<dbReference type="Gene3D" id="1.10.238.10">
    <property type="entry name" value="EF-hand"/>
    <property type="match status" value="2"/>
</dbReference>
<dbReference type="PROSITE" id="PS50222">
    <property type="entry name" value="EF_HAND_2"/>
    <property type="match status" value="2"/>
</dbReference>
<feature type="region of interest" description="Disordered" evidence="3">
    <location>
        <begin position="103"/>
        <end position="125"/>
    </location>
</feature>
<dbReference type="InterPro" id="IPR018247">
    <property type="entry name" value="EF_Hand_1_Ca_BS"/>
</dbReference>
<evidence type="ECO:0000259" key="4">
    <source>
        <dbReference type="PROSITE" id="PS50222"/>
    </source>
</evidence>
<comment type="caution">
    <text evidence="5">The sequence shown here is derived from an EMBL/GenBank/DDBJ whole genome shotgun (WGS) entry which is preliminary data.</text>
</comment>
<keyword evidence="2" id="KW-0677">Repeat</keyword>
<gene>
    <name evidence="5" type="ORF">DI396_13970</name>
</gene>
<dbReference type="PANTHER" id="PTHR10827">
    <property type="entry name" value="RETICULOCALBIN"/>
    <property type="match status" value="1"/>
</dbReference>
<reference evidence="5 6" key="1">
    <citation type="submission" date="2018-05" db="EMBL/GenBank/DDBJ databases">
        <title>Oceanovita maritima gen. nov., sp. nov., a marine bacterium in the family Rhodobacteraceae isolated from surface seawater of Lundu port Xiamen, China.</title>
        <authorList>
            <person name="Hetharua B.H."/>
            <person name="Min D."/>
            <person name="Liao H."/>
            <person name="Tian Y."/>
        </authorList>
    </citation>
    <scope>NUCLEOTIDE SEQUENCE [LARGE SCALE GENOMIC DNA]</scope>
    <source>
        <strain evidence="5 6">FSX-11</strain>
    </source>
</reference>
<feature type="region of interest" description="Disordered" evidence="3">
    <location>
        <begin position="160"/>
        <end position="211"/>
    </location>
</feature>
<organism evidence="5 6">
    <name type="scientific">Litorivita pollutaquae</name>
    <dbReference type="NCBI Taxonomy" id="2200892"/>
    <lineage>
        <taxon>Bacteria</taxon>
        <taxon>Pseudomonadati</taxon>
        <taxon>Pseudomonadota</taxon>
        <taxon>Alphaproteobacteria</taxon>
        <taxon>Rhodobacterales</taxon>
        <taxon>Paracoccaceae</taxon>
        <taxon>Litorivita</taxon>
    </lineage>
</organism>
<accession>A0A2V4NKQ4</accession>
<dbReference type="SUPFAM" id="SSF47473">
    <property type="entry name" value="EF-hand"/>
    <property type="match status" value="1"/>
</dbReference>
<dbReference type="Pfam" id="PF13499">
    <property type="entry name" value="EF-hand_7"/>
    <property type="match status" value="1"/>
</dbReference>
<evidence type="ECO:0000313" key="6">
    <source>
        <dbReference type="Proteomes" id="UP000248012"/>
    </source>
</evidence>
<protein>
    <submittedName>
        <fullName evidence="5">Calcium-binding protein</fullName>
    </submittedName>
</protein>
<dbReference type="PANTHER" id="PTHR10827:SF98">
    <property type="entry name" value="45 KDA CALCIUM-BINDING PROTEIN"/>
    <property type="match status" value="1"/>
</dbReference>
<sequence>MAQQWVNYRMEIHIMTRAYILSGLIAVALAANAGSAMARDNMGGFGGPRLDFTAADTNSDGRLTQDEIKAFSEARFAAADTDGDGALSAEEMAARMEARMQDRAKEHSKKGAERMIERRDANKDGKISLEEIAPRDGGAKMFERLDADKDGAISIEELAAMKADHAKKRPHGRDGHGGHHKGGHKDGEHGKRFMQKNAPDGSADQEPTPSE</sequence>
<evidence type="ECO:0000313" key="5">
    <source>
        <dbReference type="EMBL" id="PYC46807.1"/>
    </source>
</evidence>
<dbReference type="InterPro" id="IPR011992">
    <property type="entry name" value="EF-hand-dom_pair"/>
</dbReference>
<feature type="domain" description="EF-hand" evidence="4">
    <location>
        <begin position="133"/>
        <end position="168"/>
    </location>
</feature>
<evidence type="ECO:0000256" key="1">
    <source>
        <dbReference type="ARBA" id="ARBA00022723"/>
    </source>
</evidence>
<dbReference type="GO" id="GO:0005509">
    <property type="term" value="F:calcium ion binding"/>
    <property type="evidence" value="ECO:0007669"/>
    <property type="project" value="InterPro"/>
</dbReference>
<dbReference type="InterPro" id="IPR002048">
    <property type="entry name" value="EF_hand_dom"/>
</dbReference>
<evidence type="ECO:0000256" key="3">
    <source>
        <dbReference type="SAM" id="MobiDB-lite"/>
    </source>
</evidence>
<evidence type="ECO:0000256" key="2">
    <source>
        <dbReference type="ARBA" id="ARBA00022737"/>
    </source>
</evidence>